<dbReference type="GO" id="GO:0035091">
    <property type="term" value="F:phosphatidylinositol binding"/>
    <property type="evidence" value="ECO:0007669"/>
    <property type="project" value="InterPro"/>
</dbReference>
<dbReference type="Pfam" id="PF00615">
    <property type="entry name" value="RGS"/>
    <property type="match status" value="1"/>
</dbReference>
<dbReference type="PANTHER" id="PTHR22775">
    <property type="entry name" value="SORTING NEXIN"/>
    <property type="match status" value="1"/>
</dbReference>
<feature type="region of interest" description="Disordered" evidence="3">
    <location>
        <begin position="609"/>
        <end position="647"/>
    </location>
</feature>
<feature type="transmembrane region" description="Helical" evidence="4">
    <location>
        <begin position="7"/>
        <end position="26"/>
    </location>
</feature>
<protein>
    <submittedName>
        <fullName evidence="8">Intermediate filament protein-like protein</fullName>
    </submittedName>
</protein>
<evidence type="ECO:0000313" key="8">
    <source>
        <dbReference type="EMBL" id="KAF2842422.1"/>
    </source>
</evidence>
<keyword evidence="4" id="KW-0472">Membrane</keyword>
<dbReference type="SMART" id="SM00315">
    <property type="entry name" value="RGS"/>
    <property type="match status" value="1"/>
</dbReference>
<keyword evidence="4" id="KW-1133">Transmembrane helix</keyword>
<evidence type="ECO:0000259" key="7">
    <source>
        <dbReference type="PROSITE" id="PS51207"/>
    </source>
</evidence>
<dbReference type="EMBL" id="MU006090">
    <property type="protein sequence ID" value="KAF2842422.1"/>
    <property type="molecule type" value="Genomic_DNA"/>
</dbReference>
<dbReference type="InterPro" id="IPR036871">
    <property type="entry name" value="PX_dom_sf"/>
</dbReference>
<feature type="domain" description="PX" evidence="6">
    <location>
        <begin position="859"/>
        <end position="977"/>
    </location>
</feature>
<feature type="compositionally biased region" description="Basic and acidic residues" evidence="3">
    <location>
        <begin position="621"/>
        <end position="636"/>
    </location>
</feature>
<name>A0A9P4SIH0_9PEZI</name>
<feature type="compositionally biased region" description="Polar residues" evidence="3">
    <location>
        <begin position="610"/>
        <end position="620"/>
    </location>
</feature>
<keyword evidence="4" id="KW-0812">Transmembrane</keyword>
<feature type="region of interest" description="Disordered" evidence="3">
    <location>
        <begin position="757"/>
        <end position="776"/>
    </location>
</feature>
<dbReference type="PROSITE" id="PS51207">
    <property type="entry name" value="PXA"/>
    <property type="match status" value="1"/>
</dbReference>
<dbReference type="InterPro" id="IPR044926">
    <property type="entry name" value="RGS_subdomain_2"/>
</dbReference>
<evidence type="ECO:0000256" key="3">
    <source>
        <dbReference type="SAM" id="MobiDB-lite"/>
    </source>
</evidence>
<dbReference type="Proteomes" id="UP000799429">
    <property type="component" value="Unassembled WGS sequence"/>
</dbReference>
<evidence type="ECO:0000259" key="5">
    <source>
        <dbReference type="PROSITE" id="PS50132"/>
    </source>
</evidence>
<proteinExistence type="inferred from homology"/>
<feature type="domain" description="PXA" evidence="7">
    <location>
        <begin position="102"/>
        <end position="291"/>
    </location>
</feature>
<reference evidence="8" key="1">
    <citation type="journal article" date="2020" name="Stud. Mycol.">
        <title>101 Dothideomycetes genomes: a test case for predicting lifestyles and emergence of pathogens.</title>
        <authorList>
            <person name="Haridas S."/>
            <person name="Albert R."/>
            <person name="Binder M."/>
            <person name="Bloem J."/>
            <person name="Labutti K."/>
            <person name="Salamov A."/>
            <person name="Andreopoulos B."/>
            <person name="Baker S."/>
            <person name="Barry K."/>
            <person name="Bills G."/>
            <person name="Bluhm B."/>
            <person name="Cannon C."/>
            <person name="Castanera R."/>
            <person name="Culley D."/>
            <person name="Daum C."/>
            <person name="Ezra D."/>
            <person name="Gonzalez J."/>
            <person name="Henrissat B."/>
            <person name="Kuo A."/>
            <person name="Liang C."/>
            <person name="Lipzen A."/>
            <person name="Lutzoni F."/>
            <person name="Magnuson J."/>
            <person name="Mondo S."/>
            <person name="Nolan M."/>
            <person name="Ohm R."/>
            <person name="Pangilinan J."/>
            <person name="Park H.-J."/>
            <person name="Ramirez L."/>
            <person name="Alfaro M."/>
            <person name="Sun H."/>
            <person name="Tritt A."/>
            <person name="Yoshinaga Y."/>
            <person name="Zwiers L.-H."/>
            <person name="Turgeon B."/>
            <person name="Goodwin S."/>
            <person name="Spatafora J."/>
            <person name="Crous P."/>
            <person name="Grigoriev I."/>
        </authorList>
    </citation>
    <scope>NUCLEOTIDE SEQUENCE</scope>
    <source>
        <strain evidence="8">CBS 101060</strain>
    </source>
</reference>
<dbReference type="Gene3D" id="1.10.167.10">
    <property type="entry name" value="Regulator of G-protein Signalling 4, domain 2"/>
    <property type="match status" value="1"/>
</dbReference>
<dbReference type="Gene3D" id="3.30.1520.10">
    <property type="entry name" value="Phox-like domain"/>
    <property type="match status" value="1"/>
</dbReference>
<dbReference type="SUPFAM" id="SSF64268">
    <property type="entry name" value="PX domain"/>
    <property type="match status" value="1"/>
</dbReference>
<evidence type="ECO:0000313" key="9">
    <source>
        <dbReference type="Proteomes" id="UP000799429"/>
    </source>
</evidence>
<evidence type="ECO:0000256" key="1">
    <source>
        <dbReference type="ARBA" id="ARBA00010883"/>
    </source>
</evidence>
<feature type="transmembrane region" description="Helical" evidence="4">
    <location>
        <begin position="32"/>
        <end position="54"/>
    </location>
</feature>
<dbReference type="PROSITE" id="PS50195">
    <property type="entry name" value="PX"/>
    <property type="match status" value="1"/>
</dbReference>
<dbReference type="SMART" id="SM00312">
    <property type="entry name" value="PX"/>
    <property type="match status" value="1"/>
</dbReference>
<dbReference type="AlphaFoldDB" id="A0A9P4SIH0"/>
<keyword evidence="2" id="KW-0175">Coiled coil</keyword>
<feature type="region of interest" description="Disordered" evidence="3">
    <location>
        <begin position="689"/>
        <end position="735"/>
    </location>
</feature>
<sequence>MALRRRDVILAGIITFISWGFVTHWVPSFRWLPYAFSAGVLATVTGFLWIILSISQNPNKPETKNAQRPRNVAFVASQSWQAETAALKRRGQYHKEPLYPPSLAISDSIEALIELIFRDFIVSWYMNISNRPTFTNEVDRAVRAALGSILERIRALDLVEVTVSRLAPIITQHMKEFYIAERAVRGRKLSRNVTESEELDLAIAGKYRNGQLHPAASLTYSNTKLIQQHHLRSIVTRLIPKVLPHTMTTSASVTVLIKEIVSCAVLFPSIQMLIDPDTWNQLMEAYGRNMLQERKTVRKLRQALDEHTPASPKAIKPIALPRLAPGDNERKFERFVRAIRQCNTLSDARRFRNEVASQLRKGSSVEGQDVIYLRRLETAKRILDQKVTTLGAGSTNPKLTVQPPVKLNRTGSRFENASLKDVLHDASGLSYFMEYMDRQKLMSLVQFWIVVDGFRNPLEDETDKPDENTGIQHRWTEADKNDLAQINEAYLNKLELKVDPEARRLVKEFLKAGSAATTAQYLRARRVILRAQSAIYEEMQEHYERFKKSDLYYKWSALDEAPGGPPSPTKSIETLEDRSPSPIAKRPAKVSRLSTSKLTLKPPDLRRAVVSSSDLRSTVRPNDDIMQSRRSLDDSSRAPLFDDDYDSDVLARSTQSLGSEGEAPRINANNKEVVDAMQAALNDIMDHKPDEESLFSDSGLKSPQEDESLRGSMDIQRPDSPISKKDRGKPSIASLGLVSSPRRGFFNDDLFGEEEKFLEDEHEDSDVNEKTEEDEIHEAAPGDLGLAEAIDSLTADIERLVSQEAIVDSLTKKAELTNNAAELRILRKSKASLQREIHRKELQRQQYIVQESDNSLYGRATISIKSVMVANDDEGREIAMYVIEVQRQAGDQMPAAAWVIARRYSEFHELNKRLKTRYPAVRTFDFPRRQVVFKLQKDFLEKRRQALEKYLRELLQIPAICRSLELRAFLSQQTITAADNDPNNPGSQQRDFVTRIYDSVTDGMEEFLGNIPVLDQLSLAGQNLISAATSQLNTSAAVSPTTATSVGIAPNDAAAAAEVEAELNAFTGTATDGAALEEPFVKPICDLFLEAFELNRESNWLRGRAVVVVLHQLLGGTIERKVRETFSLFTREDKVVEVLDSLRESLWPGGGKIREQAVRTEQEKKRSRREAGLVLATLVPEVAGSVVGRGNAQSASRRIAATLNNRRLK</sequence>
<dbReference type="InterPro" id="IPR013937">
    <property type="entry name" value="Sorting_nexin_C"/>
</dbReference>
<organism evidence="8 9">
    <name type="scientific">Patellaria atrata CBS 101060</name>
    <dbReference type="NCBI Taxonomy" id="1346257"/>
    <lineage>
        <taxon>Eukaryota</taxon>
        <taxon>Fungi</taxon>
        <taxon>Dikarya</taxon>
        <taxon>Ascomycota</taxon>
        <taxon>Pezizomycotina</taxon>
        <taxon>Dothideomycetes</taxon>
        <taxon>Dothideomycetes incertae sedis</taxon>
        <taxon>Patellariales</taxon>
        <taxon>Patellariaceae</taxon>
        <taxon>Patellaria</taxon>
    </lineage>
</organism>
<dbReference type="Pfam" id="PF00787">
    <property type="entry name" value="PX"/>
    <property type="match status" value="1"/>
</dbReference>
<evidence type="ECO:0000256" key="4">
    <source>
        <dbReference type="SAM" id="Phobius"/>
    </source>
</evidence>
<feature type="region of interest" description="Disordered" evidence="3">
    <location>
        <begin position="560"/>
        <end position="593"/>
    </location>
</feature>
<dbReference type="PANTHER" id="PTHR22775:SF3">
    <property type="entry name" value="SORTING NEXIN-13"/>
    <property type="match status" value="1"/>
</dbReference>
<dbReference type="SMART" id="SM00313">
    <property type="entry name" value="PXA"/>
    <property type="match status" value="1"/>
</dbReference>
<gene>
    <name evidence="8" type="ORF">M501DRAFT_948905</name>
</gene>
<dbReference type="Pfam" id="PF02194">
    <property type="entry name" value="PXA"/>
    <property type="match status" value="1"/>
</dbReference>
<keyword evidence="9" id="KW-1185">Reference proteome</keyword>
<accession>A0A9P4SIH0</accession>
<dbReference type="InterPro" id="IPR036305">
    <property type="entry name" value="RGS_sf"/>
</dbReference>
<dbReference type="PROSITE" id="PS50132">
    <property type="entry name" value="RGS"/>
    <property type="match status" value="1"/>
</dbReference>
<feature type="coiled-coil region" evidence="2">
    <location>
        <begin position="823"/>
        <end position="850"/>
    </location>
</feature>
<dbReference type="InterPro" id="IPR001683">
    <property type="entry name" value="PX_dom"/>
</dbReference>
<dbReference type="InterPro" id="IPR003114">
    <property type="entry name" value="Phox_assoc"/>
</dbReference>
<evidence type="ECO:0000256" key="2">
    <source>
        <dbReference type="SAM" id="Coils"/>
    </source>
</evidence>
<dbReference type="CDD" id="cd06876">
    <property type="entry name" value="PX_MDM1p"/>
    <property type="match status" value="1"/>
</dbReference>
<dbReference type="SUPFAM" id="SSF48097">
    <property type="entry name" value="Regulator of G-protein signaling, RGS"/>
    <property type="match status" value="1"/>
</dbReference>
<dbReference type="Pfam" id="PF08628">
    <property type="entry name" value="Nexin_C"/>
    <property type="match status" value="1"/>
</dbReference>
<feature type="domain" description="RGS" evidence="5">
    <location>
        <begin position="418"/>
        <end position="555"/>
    </location>
</feature>
<comment type="caution">
    <text evidence="8">The sequence shown here is derived from an EMBL/GenBank/DDBJ whole genome shotgun (WGS) entry which is preliminary data.</text>
</comment>
<comment type="similarity">
    <text evidence="1">Belongs to the sorting nexin family.</text>
</comment>
<evidence type="ECO:0000259" key="6">
    <source>
        <dbReference type="PROSITE" id="PS50195"/>
    </source>
</evidence>
<dbReference type="InterPro" id="IPR016137">
    <property type="entry name" value="RGS"/>
</dbReference>
<dbReference type="OrthoDB" id="120967at2759"/>